<reference evidence="5" key="1">
    <citation type="journal article" date="2019" name="Int. J. Syst. Evol. Microbiol.">
        <title>The Global Catalogue of Microorganisms (GCM) 10K type strain sequencing project: providing services to taxonomists for standard genome sequencing and annotation.</title>
        <authorList>
            <consortium name="The Broad Institute Genomics Platform"/>
            <consortium name="The Broad Institute Genome Sequencing Center for Infectious Disease"/>
            <person name="Wu L."/>
            <person name="Ma J."/>
        </authorList>
    </citation>
    <scope>NUCLEOTIDE SEQUENCE [LARGE SCALE GENOMIC DNA]</scope>
    <source>
        <strain evidence="5">JCM 4738</strain>
    </source>
</reference>
<keyword evidence="1" id="KW-0808">Transferase</keyword>
<dbReference type="Pfam" id="PF00583">
    <property type="entry name" value="Acetyltransf_1"/>
    <property type="match status" value="1"/>
</dbReference>
<evidence type="ECO:0000313" key="4">
    <source>
        <dbReference type="EMBL" id="GHB64008.1"/>
    </source>
</evidence>
<dbReference type="Pfam" id="PF13508">
    <property type="entry name" value="Acetyltransf_7"/>
    <property type="match status" value="1"/>
</dbReference>
<dbReference type="PROSITE" id="PS51186">
    <property type="entry name" value="GNAT"/>
    <property type="match status" value="2"/>
</dbReference>
<evidence type="ECO:0000256" key="1">
    <source>
        <dbReference type="ARBA" id="ARBA00022679"/>
    </source>
</evidence>
<keyword evidence="5" id="KW-1185">Reference proteome</keyword>
<sequence>MTVSIRDLRPGDPGDVEAVVHLRRTVLPFMITTSAGVAYEVTSAHPAKRYRILLAEHADGLPVATAQVGIAHESPEPGLGFVNLQVHPAHRGLGVGSALLRAAEEHLVAAGAVDSYAWVLDGPRDHAFAARHGYRPGRSAHFLRLELSERTLPPYPAVLPPGVELRAASAFADDPRPLYEADAEVSLDEPGDVPVELDDYENWLAEVWHEPSLDHDLTTVVLVDGVVAAFSAARTDGAGRYGSAMTGTRRAHRGRGLAKLAKTASLHRALATGCTEALTGNDAGNAAMLAVNKRFGYEIRATETRFAKRLAPFDVNPKEVTA</sequence>
<evidence type="ECO:0000256" key="2">
    <source>
        <dbReference type="ARBA" id="ARBA00023315"/>
    </source>
</evidence>
<dbReference type="PANTHER" id="PTHR43877:SF1">
    <property type="entry name" value="ACETYLTRANSFERASE"/>
    <property type="match status" value="1"/>
</dbReference>
<dbReference type="SUPFAM" id="SSF55729">
    <property type="entry name" value="Acyl-CoA N-acyltransferases (Nat)"/>
    <property type="match status" value="2"/>
</dbReference>
<keyword evidence="2" id="KW-0012">Acyltransferase</keyword>
<gene>
    <name evidence="4" type="ORF">GCM10010347_37530</name>
</gene>
<accession>A0ABQ3EUP8</accession>
<proteinExistence type="predicted"/>
<dbReference type="CDD" id="cd04301">
    <property type="entry name" value="NAT_SF"/>
    <property type="match status" value="1"/>
</dbReference>
<evidence type="ECO:0000313" key="5">
    <source>
        <dbReference type="Proteomes" id="UP000642673"/>
    </source>
</evidence>
<comment type="caution">
    <text evidence="4">The sequence shown here is derived from an EMBL/GenBank/DDBJ whole genome shotgun (WGS) entry which is preliminary data.</text>
</comment>
<dbReference type="InterPro" id="IPR000182">
    <property type="entry name" value="GNAT_dom"/>
</dbReference>
<evidence type="ECO:0000259" key="3">
    <source>
        <dbReference type="PROSITE" id="PS51186"/>
    </source>
</evidence>
<feature type="domain" description="N-acetyltransferase" evidence="3">
    <location>
        <begin position="3"/>
        <end position="153"/>
    </location>
</feature>
<dbReference type="Proteomes" id="UP000642673">
    <property type="component" value="Unassembled WGS sequence"/>
</dbReference>
<dbReference type="InterPro" id="IPR050832">
    <property type="entry name" value="Bact_Acetyltransf"/>
</dbReference>
<dbReference type="PANTHER" id="PTHR43877">
    <property type="entry name" value="AMINOALKYLPHOSPHONATE N-ACETYLTRANSFERASE-RELATED-RELATED"/>
    <property type="match status" value="1"/>
</dbReference>
<protein>
    <submittedName>
        <fullName evidence="4">N-acetyltransferase</fullName>
    </submittedName>
</protein>
<dbReference type="RefSeq" id="WP_190185336.1">
    <property type="nucleotide sequence ID" value="NZ_BMVP01000006.1"/>
</dbReference>
<organism evidence="4 5">
    <name type="scientific">Streptomyces cirratus</name>
    <dbReference type="NCBI Taxonomy" id="68187"/>
    <lineage>
        <taxon>Bacteria</taxon>
        <taxon>Bacillati</taxon>
        <taxon>Actinomycetota</taxon>
        <taxon>Actinomycetes</taxon>
        <taxon>Kitasatosporales</taxon>
        <taxon>Streptomycetaceae</taxon>
        <taxon>Streptomyces</taxon>
    </lineage>
</organism>
<dbReference type="Gene3D" id="3.40.630.30">
    <property type="match status" value="1"/>
</dbReference>
<feature type="domain" description="N-acetyltransferase" evidence="3">
    <location>
        <begin position="163"/>
        <end position="312"/>
    </location>
</feature>
<name>A0ABQ3EUP8_9ACTN</name>
<dbReference type="EMBL" id="BMVP01000006">
    <property type="protein sequence ID" value="GHB64008.1"/>
    <property type="molecule type" value="Genomic_DNA"/>
</dbReference>
<dbReference type="InterPro" id="IPR016181">
    <property type="entry name" value="Acyl_CoA_acyltransferase"/>
</dbReference>